<keyword evidence="8" id="KW-0175">Coiled coil</keyword>
<evidence type="ECO:0000256" key="1">
    <source>
        <dbReference type="ARBA" id="ARBA00004442"/>
    </source>
</evidence>
<dbReference type="InterPro" id="IPR010130">
    <property type="entry name" value="T1SS_OMP_TolC"/>
</dbReference>
<keyword evidence="6" id="KW-0472">Membrane</keyword>
<evidence type="ECO:0000313" key="9">
    <source>
        <dbReference type="EMBL" id="OWU72450.1"/>
    </source>
</evidence>
<evidence type="ECO:0000256" key="8">
    <source>
        <dbReference type="SAM" id="Coils"/>
    </source>
</evidence>
<accession>A0A225NN13</accession>
<dbReference type="EMBL" id="AQQR01000006">
    <property type="protein sequence ID" value="OWU72450.1"/>
    <property type="molecule type" value="Genomic_DNA"/>
</dbReference>
<gene>
    <name evidence="9" type="ORF">ATO3_15265</name>
</gene>
<dbReference type="AlphaFoldDB" id="A0A225NN13"/>
<dbReference type="GO" id="GO:0015288">
    <property type="term" value="F:porin activity"/>
    <property type="evidence" value="ECO:0007669"/>
    <property type="project" value="TreeGrafter"/>
</dbReference>
<keyword evidence="5" id="KW-0812">Transmembrane</keyword>
<reference evidence="9 10" key="1">
    <citation type="submission" date="2013-04" db="EMBL/GenBank/DDBJ databases">
        <title>Oceanicola sp. 22II1-22F33 Genome Sequencing.</title>
        <authorList>
            <person name="Lai Q."/>
            <person name="Li G."/>
            <person name="Shao Z."/>
        </authorList>
    </citation>
    <scope>NUCLEOTIDE SEQUENCE [LARGE SCALE GENOMIC DNA]</scope>
    <source>
        <strain evidence="9 10">22II1-22F33</strain>
    </source>
</reference>
<evidence type="ECO:0000256" key="7">
    <source>
        <dbReference type="ARBA" id="ARBA00023237"/>
    </source>
</evidence>
<dbReference type="Pfam" id="PF02321">
    <property type="entry name" value="OEP"/>
    <property type="match status" value="2"/>
</dbReference>
<keyword evidence="4" id="KW-1134">Transmembrane beta strand</keyword>
<evidence type="ECO:0000256" key="5">
    <source>
        <dbReference type="ARBA" id="ARBA00022692"/>
    </source>
</evidence>
<evidence type="ECO:0008006" key="11">
    <source>
        <dbReference type="Google" id="ProtNLM"/>
    </source>
</evidence>
<dbReference type="InterPro" id="IPR051906">
    <property type="entry name" value="TolC-like"/>
</dbReference>
<dbReference type="GO" id="GO:0009279">
    <property type="term" value="C:cell outer membrane"/>
    <property type="evidence" value="ECO:0007669"/>
    <property type="project" value="UniProtKB-SubCell"/>
</dbReference>
<evidence type="ECO:0000256" key="6">
    <source>
        <dbReference type="ARBA" id="ARBA00023136"/>
    </source>
</evidence>
<dbReference type="InterPro" id="IPR003423">
    <property type="entry name" value="OMP_efflux"/>
</dbReference>
<dbReference type="Proteomes" id="UP000215377">
    <property type="component" value="Unassembled WGS sequence"/>
</dbReference>
<evidence type="ECO:0000256" key="3">
    <source>
        <dbReference type="ARBA" id="ARBA00022448"/>
    </source>
</evidence>
<dbReference type="SUPFAM" id="SSF56954">
    <property type="entry name" value="Outer membrane efflux proteins (OEP)"/>
    <property type="match status" value="1"/>
</dbReference>
<dbReference type="NCBIfam" id="TIGR01844">
    <property type="entry name" value="type_I_sec_TolC"/>
    <property type="match status" value="1"/>
</dbReference>
<keyword evidence="3" id="KW-0813">Transport</keyword>
<evidence type="ECO:0000256" key="2">
    <source>
        <dbReference type="ARBA" id="ARBA00007613"/>
    </source>
</evidence>
<organism evidence="9 10">
    <name type="scientific">Marinibacterium profundimaris</name>
    <dbReference type="NCBI Taxonomy" id="1679460"/>
    <lineage>
        <taxon>Bacteria</taxon>
        <taxon>Pseudomonadati</taxon>
        <taxon>Pseudomonadota</taxon>
        <taxon>Alphaproteobacteria</taxon>
        <taxon>Rhodobacterales</taxon>
        <taxon>Paracoccaceae</taxon>
        <taxon>Marinibacterium</taxon>
    </lineage>
</organism>
<evidence type="ECO:0000256" key="4">
    <source>
        <dbReference type="ARBA" id="ARBA00022452"/>
    </source>
</evidence>
<sequence>MGMSRLLKHLRNTGVAVIVAVVSGHVPGQASAEVLSDAMASAYVNSGLLEQNRALLRAADEDVAIALSALRPVIEWSASYQRNWIERNQGFGRASATTDTGSLGLQGSQLLYDGGASRLNIEAAQETVLASRETLRSIEQNVLLSAVQAYMNLVRANEFLRLAQNNRRVLEEELRASRDRFEVGEVTRTDVALSESRLANADSNVAIARGDVVTARAIFVQVVGREPGNLSPTPNIPEGPGTIDAAQATAVVNHPDIATLQRQISAADLSVAVVRRSMMPQVRAGVTTGINNTFDNEVYSDNVTAGITMSQRIYQGGAMTAQVRRAIATRDSLRGSLLNTQRAVEQEVASAYVELEVSRANIVSSAERVRAAQVAFDGIREEARLGSRTTLDVLTAEQELLDAQAAQISFQADRYIAAYRLVAAQGLLNAERLGLQVPIYDVSAYYNAVKSGPSLYSKQGQELDRVLRALGKE</sequence>
<evidence type="ECO:0000313" key="10">
    <source>
        <dbReference type="Proteomes" id="UP000215377"/>
    </source>
</evidence>
<keyword evidence="7" id="KW-0998">Cell outer membrane</keyword>
<name>A0A225NN13_9RHOB</name>
<keyword evidence="10" id="KW-1185">Reference proteome</keyword>
<feature type="coiled-coil region" evidence="8">
    <location>
        <begin position="121"/>
        <end position="180"/>
    </location>
</feature>
<comment type="subcellular location">
    <subcellularLocation>
        <location evidence="1">Cell outer membrane</location>
    </subcellularLocation>
</comment>
<dbReference type="PANTHER" id="PTHR30026">
    <property type="entry name" value="OUTER MEMBRANE PROTEIN TOLC"/>
    <property type="match status" value="1"/>
</dbReference>
<proteinExistence type="inferred from homology"/>
<dbReference type="GO" id="GO:1990281">
    <property type="term" value="C:efflux pump complex"/>
    <property type="evidence" value="ECO:0007669"/>
    <property type="project" value="TreeGrafter"/>
</dbReference>
<dbReference type="Gene3D" id="1.20.1600.10">
    <property type="entry name" value="Outer membrane efflux proteins (OEP)"/>
    <property type="match status" value="1"/>
</dbReference>
<comment type="similarity">
    <text evidence="2">Belongs to the outer membrane factor (OMF) (TC 1.B.17) family.</text>
</comment>
<dbReference type="GO" id="GO:0015562">
    <property type="term" value="F:efflux transmembrane transporter activity"/>
    <property type="evidence" value="ECO:0007669"/>
    <property type="project" value="InterPro"/>
</dbReference>
<comment type="caution">
    <text evidence="9">The sequence shown here is derived from an EMBL/GenBank/DDBJ whole genome shotgun (WGS) entry which is preliminary data.</text>
</comment>
<protein>
    <recommendedName>
        <fullName evidence="11">Transporter</fullName>
    </recommendedName>
</protein>
<dbReference type="PANTHER" id="PTHR30026:SF22">
    <property type="entry name" value="OUTER MEMBRANE EFFLUX PROTEIN"/>
    <property type="match status" value="1"/>
</dbReference>